<feature type="compositionally biased region" description="Polar residues" evidence="1">
    <location>
        <begin position="1"/>
        <end position="15"/>
    </location>
</feature>
<gene>
    <name evidence="2" type="ORF">C8A01DRAFT_19869</name>
</gene>
<feature type="non-terminal residue" evidence="2">
    <location>
        <position position="1"/>
    </location>
</feature>
<dbReference type="Proteomes" id="UP001303115">
    <property type="component" value="Unassembled WGS sequence"/>
</dbReference>
<sequence>GPAAPSTGTVSRSSCATAPPPPTTRWTACGRRVSGAACPGSGRGGLRGVDGLPQVVLGAILEALPRSGCFWRCVAALNLARRLSVAPSQPLRIVQLGRVVAWERGTVPQLAADDSVETLPPFVRLTIDNDGLSKVERLAERPLFSRQRFDDRAFVVEREDWFGVTLAQFKDPQDPGFAVWDTPTPPDLAQCPVPLERLDSGRRFHTIDLAAVTGITFFFLHTKMSAIHAHSPSQPCAMPTYKALQEIRELDKYCTWVYVPLPRGDTRALGQCRLHVAAERTYARPRSVAFAKSGAEGGSNGVKVCFDGPGSCLRDGEKWSHYAMAGTLEFWFTGWSADISMRGGTLMPDEEGGEKMLGQLADSV</sequence>
<reference evidence="3" key="1">
    <citation type="journal article" date="2023" name="Mol. Phylogenet. Evol.">
        <title>Genome-scale phylogeny and comparative genomics of the fungal order Sordariales.</title>
        <authorList>
            <person name="Hensen N."/>
            <person name="Bonometti L."/>
            <person name="Westerberg I."/>
            <person name="Brannstrom I.O."/>
            <person name="Guillou S."/>
            <person name="Cros-Aarteil S."/>
            <person name="Calhoun S."/>
            <person name="Haridas S."/>
            <person name="Kuo A."/>
            <person name="Mondo S."/>
            <person name="Pangilinan J."/>
            <person name="Riley R."/>
            <person name="LaButti K."/>
            <person name="Andreopoulos B."/>
            <person name="Lipzen A."/>
            <person name="Chen C."/>
            <person name="Yan M."/>
            <person name="Daum C."/>
            <person name="Ng V."/>
            <person name="Clum A."/>
            <person name="Steindorff A."/>
            <person name="Ohm R.A."/>
            <person name="Martin F."/>
            <person name="Silar P."/>
            <person name="Natvig D.O."/>
            <person name="Lalanne C."/>
            <person name="Gautier V."/>
            <person name="Ament-Velasquez S.L."/>
            <person name="Kruys A."/>
            <person name="Hutchinson M.I."/>
            <person name="Powell A.J."/>
            <person name="Barry K."/>
            <person name="Miller A.N."/>
            <person name="Grigoriev I.V."/>
            <person name="Debuchy R."/>
            <person name="Gladieux P."/>
            <person name="Hiltunen Thoren M."/>
            <person name="Johannesson H."/>
        </authorList>
    </citation>
    <scope>NUCLEOTIDE SEQUENCE [LARGE SCALE GENOMIC DNA]</scope>
    <source>
        <strain evidence="3">CBS 284.82</strain>
    </source>
</reference>
<proteinExistence type="predicted"/>
<comment type="caution">
    <text evidence="2">The sequence shown here is derived from an EMBL/GenBank/DDBJ whole genome shotgun (WGS) entry which is preliminary data.</text>
</comment>
<evidence type="ECO:0000256" key="1">
    <source>
        <dbReference type="SAM" id="MobiDB-lite"/>
    </source>
</evidence>
<evidence type="ECO:0000313" key="2">
    <source>
        <dbReference type="EMBL" id="KAK4033146.1"/>
    </source>
</evidence>
<accession>A0AAN6SLU2</accession>
<keyword evidence="3" id="KW-1185">Reference proteome</keyword>
<dbReference type="EMBL" id="MU854549">
    <property type="protein sequence ID" value="KAK4033146.1"/>
    <property type="molecule type" value="Genomic_DNA"/>
</dbReference>
<feature type="region of interest" description="Disordered" evidence="1">
    <location>
        <begin position="1"/>
        <end position="28"/>
    </location>
</feature>
<name>A0AAN6SLU2_9PEZI</name>
<organism evidence="2 3">
    <name type="scientific">Parachaetomium inaequale</name>
    <dbReference type="NCBI Taxonomy" id="2588326"/>
    <lineage>
        <taxon>Eukaryota</taxon>
        <taxon>Fungi</taxon>
        <taxon>Dikarya</taxon>
        <taxon>Ascomycota</taxon>
        <taxon>Pezizomycotina</taxon>
        <taxon>Sordariomycetes</taxon>
        <taxon>Sordariomycetidae</taxon>
        <taxon>Sordariales</taxon>
        <taxon>Chaetomiaceae</taxon>
        <taxon>Parachaetomium</taxon>
    </lineage>
</organism>
<evidence type="ECO:0000313" key="3">
    <source>
        <dbReference type="Proteomes" id="UP001303115"/>
    </source>
</evidence>
<protein>
    <submittedName>
        <fullName evidence="2">Uncharacterized protein</fullName>
    </submittedName>
</protein>
<dbReference type="AlphaFoldDB" id="A0AAN6SLU2"/>